<dbReference type="InterPro" id="IPR050722">
    <property type="entry name" value="Pyruvate:ferred/Flavod_OxRd"/>
</dbReference>
<proteinExistence type="predicted"/>
<reference evidence="4 5" key="1">
    <citation type="submission" date="2019-03" db="EMBL/GenBank/DDBJ databases">
        <title>Draft genome sequences of novel Actinobacteria.</title>
        <authorList>
            <person name="Sahin N."/>
            <person name="Ay H."/>
            <person name="Saygin H."/>
        </authorList>
    </citation>
    <scope>NUCLEOTIDE SEQUENCE [LARGE SCALE GENOMIC DNA]</scope>
    <source>
        <strain evidence="4 5">DSM 41900</strain>
    </source>
</reference>
<comment type="caution">
    <text evidence="4">The sequence shown here is derived from an EMBL/GenBank/DDBJ whole genome shotgun (WGS) entry which is preliminary data.</text>
</comment>
<organism evidence="4 5">
    <name type="scientific">Streptomyces hainanensis</name>
    <dbReference type="NCBI Taxonomy" id="402648"/>
    <lineage>
        <taxon>Bacteria</taxon>
        <taxon>Bacillati</taxon>
        <taxon>Actinomycetota</taxon>
        <taxon>Actinomycetes</taxon>
        <taxon>Kitasatosporales</taxon>
        <taxon>Streptomycetaceae</taxon>
        <taxon>Streptomyces</taxon>
    </lineage>
</organism>
<dbReference type="Pfam" id="PF01855">
    <property type="entry name" value="POR_N"/>
    <property type="match status" value="1"/>
</dbReference>
<evidence type="ECO:0000259" key="3">
    <source>
        <dbReference type="Pfam" id="PF01855"/>
    </source>
</evidence>
<dbReference type="GO" id="GO:0006979">
    <property type="term" value="P:response to oxidative stress"/>
    <property type="evidence" value="ECO:0007669"/>
    <property type="project" value="TreeGrafter"/>
</dbReference>
<dbReference type="AlphaFoldDB" id="A0A4R4T884"/>
<dbReference type="GO" id="GO:0000287">
    <property type="term" value="F:magnesium ion binding"/>
    <property type="evidence" value="ECO:0007669"/>
    <property type="project" value="UniProtKB-ARBA"/>
</dbReference>
<name>A0A4R4T884_9ACTN</name>
<keyword evidence="1" id="KW-0560">Oxidoreductase</keyword>
<dbReference type="EMBL" id="SMKI01000304">
    <property type="protein sequence ID" value="TDC70539.1"/>
    <property type="molecule type" value="Genomic_DNA"/>
</dbReference>
<dbReference type="Gene3D" id="3.40.920.10">
    <property type="entry name" value="Pyruvate-ferredoxin oxidoreductase, PFOR, domain III"/>
    <property type="match status" value="1"/>
</dbReference>
<dbReference type="FunFam" id="3.40.920.10:FF:000002">
    <property type="entry name" value="2-oxoglutarate oxidoreductase, alpha subunit"/>
    <property type="match status" value="1"/>
</dbReference>
<dbReference type="Gene3D" id="3.40.50.970">
    <property type="match status" value="1"/>
</dbReference>
<dbReference type="GO" id="GO:0016903">
    <property type="term" value="F:oxidoreductase activity, acting on the aldehyde or oxo group of donors"/>
    <property type="evidence" value="ECO:0007669"/>
    <property type="project" value="InterPro"/>
</dbReference>
<dbReference type="SUPFAM" id="SSF53323">
    <property type="entry name" value="Pyruvate-ferredoxin oxidoreductase, PFOR, domain III"/>
    <property type="match status" value="1"/>
</dbReference>
<evidence type="ECO:0000259" key="2">
    <source>
        <dbReference type="Pfam" id="PF01558"/>
    </source>
</evidence>
<dbReference type="NCBIfam" id="TIGR03710">
    <property type="entry name" value="OAFO_sf"/>
    <property type="match status" value="1"/>
</dbReference>
<dbReference type="InterPro" id="IPR002869">
    <property type="entry name" value="Pyrv_flavodox_OxRed_cen"/>
</dbReference>
<dbReference type="Proteomes" id="UP000295345">
    <property type="component" value="Unassembled WGS sequence"/>
</dbReference>
<dbReference type="OrthoDB" id="9794954at2"/>
<dbReference type="Gene3D" id="3.40.50.920">
    <property type="match status" value="1"/>
</dbReference>
<dbReference type="SUPFAM" id="SSF52518">
    <property type="entry name" value="Thiamin diphosphate-binding fold (THDP-binding)"/>
    <property type="match status" value="1"/>
</dbReference>
<dbReference type="SUPFAM" id="SSF52922">
    <property type="entry name" value="TK C-terminal domain-like"/>
    <property type="match status" value="1"/>
</dbReference>
<accession>A0A4R4T884</accession>
<dbReference type="InterPro" id="IPR019752">
    <property type="entry name" value="Pyrv/ketoisovalerate_OxRed_cat"/>
</dbReference>
<sequence length="631" mass="67474">MTTEVDQDSRDTKAVRRVDRVIIRFAGDSGDGMQLTGDRFTSETASLGNDLSTLPNFPAEIRAPAGTLPGVSSFQVHFADHDILTPGDAPNVLVAMNPAALKANLADVPRGGEIIVNTDEFTSRALAKVGYDGNPLEDGSLDGYSVHPVPLTALTVEALKGFDLTRKEAGRSKNMFALGLLSWMYHRPTEGTEAFLRAKFAKRPEIAEANLTAFRAGWNFGETTEDFAVSYEVAPASSAFPAGTYRNISGNLALAYGLVAASQRADLPLFLGSYPITPASDVLHELSKHKNFGVRTFQAEDEIAGIGAALGAAFGGSLGVTTTSGPGVALKSETIGLAVSLELPLLIIDIQRGGPSTGLPTKTEQADLLQAMYGRNGEAPVPIVAPATPGECFTAALDAARIALTYRTPVFLLSDGYLANGSEPWRVPEVDELPDLRVQFTTAPNHTLADGTEVFWPYKRDPHTLARPWAVPGTPGLEHRIGGIEKQDGTGNISYDPANHEHMVRIRQAKTDGVTVPDAVVDDPSSEARTLVLGWGSTYGPITAAVRRIRRAGGRIAQTHVRHLNPLPANLGDVLRSYDRVLCPEMNLGQLAILLRARYLVDVQSITQVTGLPFKAEQLASAFKEAAPDAR</sequence>
<dbReference type="InterPro" id="IPR009014">
    <property type="entry name" value="Transketo_C/PFOR_II"/>
</dbReference>
<feature type="domain" description="Pyruvate flavodoxin/ferredoxin oxidoreductase pyrimidine binding" evidence="3">
    <location>
        <begin position="270"/>
        <end position="487"/>
    </location>
</feature>
<evidence type="ECO:0000313" key="5">
    <source>
        <dbReference type="Proteomes" id="UP000295345"/>
    </source>
</evidence>
<dbReference type="CDD" id="cd07034">
    <property type="entry name" value="TPP_PYR_PFOR_IOR-alpha_like"/>
    <property type="match status" value="1"/>
</dbReference>
<dbReference type="RefSeq" id="WP_132820322.1">
    <property type="nucleotide sequence ID" value="NZ_SMKI01000304.1"/>
</dbReference>
<evidence type="ECO:0000256" key="1">
    <source>
        <dbReference type="ARBA" id="ARBA00023002"/>
    </source>
</evidence>
<dbReference type="FunFam" id="3.40.50.970:FF:000022">
    <property type="entry name" value="2-oxoglutarate ferredoxin oxidoreductase alpha subunit"/>
    <property type="match status" value="1"/>
</dbReference>
<dbReference type="InterPro" id="IPR029061">
    <property type="entry name" value="THDP-binding"/>
</dbReference>
<gene>
    <name evidence="4" type="ORF">E1283_24585</name>
</gene>
<dbReference type="PANTHER" id="PTHR32154">
    <property type="entry name" value="PYRUVATE-FLAVODOXIN OXIDOREDUCTASE-RELATED"/>
    <property type="match status" value="1"/>
</dbReference>
<dbReference type="Pfam" id="PF01558">
    <property type="entry name" value="POR"/>
    <property type="match status" value="1"/>
</dbReference>
<protein>
    <submittedName>
        <fullName evidence="4">2-oxoacid:acceptor oxidoreductase subunit alpha</fullName>
    </submittedName>
</protein>
<dbReference type="PANTHER" id="PTHR32154:SF20">
    <property type="entry name" value="2-OXOGLUTARATE OXIDOREDUCTASE SUBUNIT KORA"/>
    <property type="match status" value="1"/>
</dbReference>
<feature type="domain" description="Pyruvate/ketoisovalerate oxidoreductase catalytic" evidence="2">
    <location>
        <begin position="30"/>
        <end position="217"/>
    </location>
</feature>
<dbReference type="InterPro" id="IPR002880">
    <property type="entry name" value="Pyrv_Fd/Flavodoxin_OxRdtase_N"/>
</dbReference>
<evidence type="ECO:0000313" key="4">
    <source>
        <dbReference type="EMBL" id="TDC70539.1"/>
    </source>
</evidence>
<dbReference type="InterPro" id="IPR022367">
    <property type="entry name" value="2-oxoacid/accept_OxRdtase_asu"/>
</dbReference>
<keyword evidence="5" id="KW-1185">Reference proteome</keyword>